<organism evidence="2 3">
    <name type="scientific">Candidatus Magasanikbacteria bacterium RIFCSPLOWO2_01_FULL_40_15</name>
    <dbReference type="NCBI Taxonomy" id="1798686"/>
    <lineage>
        <taxon>Bacteria</taxon>
        <taxon>Candidatus Magasanikiibacteriota</taxon>
    </lineage>
</organism>
<keyword evidence="1" id="KW-0472">Membrane</keyword>
<protein>
    <submittedName>
        <fullName evidence="2">Uncharacterized protein</fullName>
    </submittedName>
</protein>
<accession>A0A1F6N464</accession>
<dbReference type="Proteomes" id="UP000177040">
    <property type="component" value="Unassembled WGS sequence"/>
</dbReference>
<comment type="caution">
    <text evidence="2">The sequence shown here is derived from an EMBL/GenBank/DDBJ whole genome shotgun (WGS) entry which is preliminary data.</text>
</comment>
<feature type="transmembrane region" description="Helical" evidence="1">
    <location>
        <begin position="33"/>
        <end position="62"/>
    </location>
</feature>
<gene>
    <name evidence="2" type="ORF">A2983_04435</name>
</gene>
<reference evidence="2 3" key="1">
    <citation type="journal article" date="2016" name="Nat. Commun.">
        <title>Thousands of microbial genomes shed light on interconnected biogeochemical processes in an aquifer system.</title>
        <authorList>
            <person name="Anantharaman K."/>
            <person name="Brown C.T."/>
            <person name="Hug L.A."/>
            <person name="Sharon I."/>
            <person name="Castelle C.J."/>
            <person name="Probst A.J."/>
            <person name="Thomas B.C."/>
            <person name="Singh A."/>
            <person name="Wilkins M.J."/>
            <person name="Karaoz U."/>
            <person name="Brodie E.L."/>
            <person name="Williams K.H."/>
            <person name="Hubbard S.S."/>
            <person name="Banfield J.F."/>
        </authorList>
    </citation>
    <scope>NUCLEOTIDE SEQUENCE [LARGE SCALE GENOMIC DNA]</scope>
</reference>
<sequence>MVIKTEWFLENFGHSDWAEEKLGGGGSRLMYKLIGLAGIILAILAVTGALGEITISIFGSLFGQPR</sequence>
<proteinExistence type="predicted"/>
<evidence type="ECO:0000256" key="1">
    <source>
        <dbReference type="SAM" id="Phobius"/>
    </source>
</evidence>
<evidence type="ECO:0000313" key="3">
    <source>
        <dbReference type="Proteomes" id="UP000177040"/>
    </source>
</evidence>
<evidence type="ECO:0000313" key="2">
    <source>
        <dbReference type="EMBL" id="OGH78719.1"/>
    </source>
</evidence>
<dbReference type="EMBL" id="MFQH01000003">
    <property type="protein sequence ID" value="OGH78719.1"/>
    <property type="molecule type" value="Genomic_DNA"/>
</dbReference>
<name>A0A1F6N464_9BACT</name>
<keyword evidence="1" id="KW-0812">Transmembrane</keyword>
<dbReference type="AlphaFoldDB" id="A0A1F6N464"/>
<keyword evidence="1" id="KW-1133">Transmembrane helix</keyword>